<keyword evidence="1" id="KW-0732">Signal</keyword>
<feature type="chain" id="PRO_5015337383" evidence="1">
    <location>
        <begin position="23"/>
        <end position="284"/>
    </location>
</feature>
<feature type="domain" description="AB hydrolase-1" evidence="2">
    <location>
        <begin position="64"/>
        <end position="273"/>
    </location>
</feature>
<name>A0A2R8C7Z1_9RHOB</name>
<dbReference type="EC" id="3.-.-.-" evidence="3"/>
<dbReference type="GO" id="GO:0016787">
    <property type="term" value="F:hydrolase activity"/>
    <property type="evidence" value="ECO:0007669"/>
    <property type="project" value="UniProtKB-KW"/>
</dbReference>
<dbReference type="RefSeq" id="WP_108786998.1">
    <property type="nucleotide sequence ID" value="NZ_ONZG01000004.1"/>
</dbReference>
<keyword evidence="4" id="KW-1185">Reference proteome</keyword>
<dbReference type="PANTHER" id="PTHR43433">
    <property type="entry name" value="HYDROLASE, ALPHA/BETA FOLD FAMILY PROTEIN"/>
    <property type="match status" value="1"/>
</dbReference>
<accession>A0A2R8C7Z1</accession>
<dbReference type="AlphaFoldDB" id="A0A2R8C7Z1"/>
<proteinExistence type="predicted"/>
<dbReference type="EMBL" id="ONZG01000004">
    <property type="protein sequence ID" value="SPJ28518.1"/>
    <property type="molecule type" value="Genomic_DNA"/>
</dbReference>
<dbReference type="SUPFAM" id="SSF53474">
    <property type="entry name" value="alpha/beta-Hydrolases"/>
    <property type="match status" value="1"/>
</dbReference>
<keyword evidence="3" id="KW-0378">Hydrolase</keyword>
<dbReference type="Gene3D" id="3.40.50.1820">
    <property type="entry name" value="alpha/beta hydrolase"/>
    <property type="match status" value="2"/>
</dbReference>
<dbReference type="PANTHER" id="PTHR43433:SF5">
    <property type="entry name" value="AB HYDROLASE-1 DOMAIN-CONTAINING PROTEIN"/>
    <property type="match status" value="1"/>
</dbReference>
<dbReference type="OrthoDB" id="9798888at2"/>
<sequence length="284" mass="30144">MLKTLAFAAVTTILGTAQLAVAEEVWKTIPTPPAMPEATDSGTASVNGIDMYFASYGDGDGAPILMIHGGLAHGDIWASQVAELSQDHRVIVADTRGHGRTTNDGSTYSISLLAQDYLALLDSLNVEQVHLVGWSDGANIGYEISKTAPDRLASHFAHAGNVTLAGVDPSVQTNEVFGGYVGMMAGDYAKMSPTPDGFEGFVAGVSEMWFADKADGLETIKSITVPTLVVHSEHDQAILHAHSAAIARNIPDAKLLVLDGTSHFSMFQKPEMYSEAIKDWLASL</sequence>
<protein>
    <submittedName>
        <fullName evidence="3">AB hydrolase superfamily protein YdjP</fullName>
        <ecNumber evidence="3">3.-.-.-</ecNumber>
    </submittedName>
</protein>
<evidence type="ECO:0000256" key="1">
    <source>
        <dbReference type="SAM" id="SignalP"/>
    </source>
</evidence>
<dbReference type="InterPro" id="IPR050471">
    <property type="entry name" value="AB_hydrolase"/>
</dbReference>
<dbReference type="Pfam" id="PF12697">
    <property type="entry name" value="Abhydrolase_6"/>
    <property type="match status" value="1"/>
</dbReference>
<evidence type="ECO:0000313" key="4">
    <source>
        <dbReference type="Proteomes" id="UP000244898"/>
    </source>
</evidence>
<reference evidence="4" key="1">
    <citation type="submission" date="2018-03" db="EMBL/GenBank/DDBJ databases">
        <authorList>
            <person name="Rodrigo-Torres L."/>
            <person name="Arahal R. D."/>
            <person name="Lucena T."/>
        </authorList>
    </citation>
    <scope>NUCLEOTIDE SEQUENCE [LARGE SCALE GENOMIC DNA]</scope>
    <source>
        <strain evidence="4">CECT 7615</strain>
    </source>
</reference>
<dbReference type="InterPro" id="IPR000073">
    <property type="entry name" value="AB_hydrolase_1"/>
</dbReference>
<evidence type="ECO:0000313" key="3">
    <source>
        <dbReference type="EMBL" id="SPJ28518.1"/>
    </source>
</evidence>
<evidence type="ECO:0000259" key="2">
    <source>
        <dbReference type="Pfam" id="PF12697"/>
    </source>
</evidence>
<dbReference type="Proteomes" id="UP000244898">
    <property type="component" value="Unassembled WGS sequence"/>
</dbReference>
<gene>
    <name evidence="3" type="primary">ydjP_1</name>
    <name evidence="3" type="ORF">TRM7615_02018</name>
</gene>
<dbReference type="InterPro" id="IPR029058">
    <property type="entry name" value="AB_hydrolase_fold"/>
</dbReference>
<feature type="signal peptide" evidence="1">
    <location>
        <begin position="1"/>
        <end position="22"/>
    </location>
</feature>
<organism evidence="3 4">
    <name type="scientific">Falsiruegeria mediterranea M17</name>
    <dbReference type="NCBI Taxonomy" id="1200281"/>
    <lineage>
        <taxon>Bacteria</taxon>
        <taxon>Pseudomonadati</taxon>
        <taxon>Pseudomonadota</taxon>
        <taxon>Alphaproteobacteria</taxon>
        <taxon>Rhodobacterales</taxon>
        <taxon>Roseobacteraceae</taxon>
        <taxon>Falsiruegeria</taxon>
    </lineage>
</organism>